<dbReference type="InterPro" id="IPR009293">
    <property type="entry name" value="UPF0478"/>
</dbReference>
<dbReference type="RefSeq" id="WP_058919586.1">
    <property type="nucleotide sequence ID" value="NZ_JBHSQC010000005.1"/>
</dbReference>
<dbReference type="EMBL" id="JBHUFF010000006">
    <property type="protein sequence ID" value="MFD1798529.1"/>
    <property type="molecule type" value="Genomic_DNA"/>
</dbReference>
<feature type="coiled-coil region" evidence="1">
    <location>
        <begin position="33"/>
        <end position="81"/>
    </location>
</feature>
<keyword evidence="2" id="KW-1133">Transmembrane helix</keyword>
<organism evidence="3 4">
    <name type="scientific">Carnobacterium antarcticum</name>
    <dbReference type="NCBI Taxonomy" id="2126436"/>
    <lineage>
        <taxon>Bacteria</taxon>
        <taxon>Bacillati</taxon>
        <taxon>Bacillota</taxon>
        <taxon>Bacilli</taxon>
        <taxon>Lactobacillales</taxon>
        <taxon>Carnobacteriaceae</taxon>
        <taxon>Carnobacterium</taxon>
    </lineage>
</organism>
<evidence type="ECO:0000313" key="3">
    <source>
        <dbReference type="EMBL" id="MFD1798529.1"/>
    </source>
</evidence>
<dbReference type="Gene3D" id="1.20.5.340">
    <property type="match status" value="1"/>
</dbReference>
<evidence type="ECO:0000256" key="1">
    <source>
        <dbReference type="SAM" id="Coils"/>
    </source>
</evidence>
<dbReference type="Pfam" id="PF06103">
    <property type="entry name" value="DUF948"/>
    <property type="match status" value="1"/>
</dbReference>
<dbReference type="Proteomes" id="UP001597285">
    <property type="component" value="Unassembled WGS sequence"/>
</dbReference>
<dbReference type="SUPFAM" id="SSF58100">
    <property type="entry name" value="Bacterial hemolysins"/>
    <property type="match status" value="1"/>
</dbReference>
<protein>
    <submittedName>
        <fullName evidence="3">DUF948 domain-containing protein</fullName>
    </submittedName>
</protein>
<sequence length="148" mass="16213">MSGGIIAVVIVGLALIALIVFGIIFGKKVSSLMKAAEKTATNAQDKIDFFTREADAIKNKIDQLTQEVNGMTTEVNDKMKNIDYFSQSITDFQNALDELKQSGTDAVSQFFGSSSKKNSSLPTFSLLKKTAVRLFKKKSSKETNVDFN</sequence>
<accession>A0ABW4NJF0</accession>
<gene>
    <name evidence="3" type="ORF">ACFSBK_01460</name>
</gene>
<proteinExistence type="predicted"/>
<feature type="transmembrane region" description="Helical" evidence="2">
    <location>
        <begin position="6"/>
        <end position="25"/>
    </location>
</feature>
<keyword evidence="2" id="KW-0812">Transmembrane</keyword>
<evidence type="ECO:0000256" key="2">
    <source>
        <dbReference type="SAM" id="Phobius"/>
    </source>
</evidence>
<keyword evidence="4" id="KW-1185">Reference proteome</keyword>
<evidence type="ECO:0000313" key="4">
    <source>
        <dbReference type="Proteomes" id="UP001597285"/>
    </source>
</evidence>
<keyword evidence="2" id="KW-0472">Membrane</keyword>
<keyword evidence="1" id="KW-0175">Coiled coil</keyword>
<reference evidence="4" key="1">
    <citation type="journal article" date="2019" name="Int. J. Syst. Evol. Microbiol.">
        <title>The Global Catalogue of Microorganisms (GCM) 10K type strain sequencing project: providing services to taxonomists for standard genome sequencing and annotation.</title>
        <authorList>
            <consortium name="The Broad Institute Genomics Platform"/>
            <consortium name="The Broad Institute Genome Sequencing Center for Infectious Disease"/>
            <person name="Wu L."/>
            <person name="Ma J."/>
        </authorList>
    </citation>
    <scope>NUCLEOTIDE SEQUENCE [LARGE SCALE GENOMIC DNA]</scope>
    <source>
        <strain evidence="4">KCTC 42143</strain>
    </source>
</reference>
<name>A0ABW4NJF0_9LACT</name>
<comment type="caution">
    <text evidence="3">The sequence shown here is derived from an EMBL/GenBank/DDBJ whole genome shotgun (WGS) entry which is preliminary data.</text>
</comment>